<dbReference type="VEuPathDB" id="VectorBase:LLOJ003186"/>
<accession>A0A1B0FV31</accession>
<name>A0A1B0FV31_LUTLO</name>
<feature type="transmembrane region" description="Helical" evidence="1">
    <location>
        <begin position="13"/>
        <end position="31"/>
    </location>
</feature>
<dbReference type="Proteomes" id="UP000092461">
    <property type="component" value="Unassembled WGS sequence"/>
</dbReference>
<evidence type="ECO:0000256" key="1">
    <source>
        <dbReference type="SAM" id="Phobius"/>
    </source>
</evidence>
<evidence type="ECO:0000313" key="3">
    <source>
        <dbReference type="Proteomes" id="UP000092461"/>
    </source>
</evidence>
<protein>
    <submittedName>
        <fullName evidence="2">Uncharacterized protein</fullName>
    </submittedName>
</protein>
<dbReference type="EMBL" id="AJWK01010314">
    <property type="status" value="NOT_ANNOTATED_CDS"/>
    <property type="molecule type" value="Genomic_DNA"/>
</dbReference>
<sequence length="102" mass="12101">MDPKSSRIYCGDAWLYLPLFLLFLKNIFLSFRLNFQENNLSIDSFPKKRLNCFRMENYIIKTFPAKSIVRNSHVWHLSDKTLDIGNPQWSQWGASFTKSHVK</sequence>
<dbReference type="EnsemblMetazoa" id="LLOJ003186-RA">
    <property type="protein sequence ID" value="LLOJ003186-PA"/>
    <property type="gene ID" value="LLOJ003186"/>
</dbReference>
<keyword evidence="1" id="KW-1133">Transmembrane helix</keyword>
<organism evidence="2 3">
    <name type="scientific">Lutzomyia longipalpis</name>
    <name type="common">Sand fly</name>
    <dbReference type="NCBI Taxonomy" id="7200"/>
    <lineage>
        <taxon>Eukaryota</taxon>
        <taxon>Metazoa</taxon>
        <taxon>Ecdysozoa</taxon>
        <taxon>Arthropoda</taxon>
        <taxon>Hexapoda</taxon>
        <taxon>Insecta</taxon>
        <taxon>Pterygota</taxon>
        <taxon>Neoptera</taxon>
        <taxon>Endopterygota</taxon>
        <taxon>Diptera</taxon>
        <taxon>Nematocera</taxon>
        <taxon>Psychodoidea</taxon>
        <taxon>Psychodidae</taxon>
        <taxon>Lutzomyia</taxon>
        <taxon>Lutzomyia</taxon>
    </lineage>
</organism>
<dbReference type="AlphaFoldDB" id="A0A1B0FV31"/>
<keyword evidence="1" id="KW-0472">Membrane</keyword>
<evidence type="ECO:0000313" key="2">
    <source>
        <dbReference type="EnsemblMetazoa" id="LLOJ003186-PA"/>
    </source>
</evidence>
<keyword evidence="3" id="KW-1185">Reference proteome</keyword>
<keyword evidence="1" id="KW-0812">Transmembrane</keyword>
<proteinExistence type="predicted"/>
<reference evidence="2" key="1">
    <citation type="submission" date="2020-05" db="UniProtKB">
        <authorList>
            <consortium name="EnsemblMetazoa"/>
        </authorList>
    </citation>
    <scope>IDENTIFICATION</scope>
    <source>
        <strain evidence="2">Jacobina</strain>
    </source>
</reference>